<accession>A0ABY8USI8</accession>
<evidence type="ECO:0000313" key="3">
    <source>
        <dbReference type="Proteomes" id="UP001236652"/>
    </source>
</evidence>
<evidence type="ECO:0000256" key="1">
    <source>
        <dbReference type="SAM" id="Phobius"/>
    </source>
</evidence>
<sequence length="142" mass="16070">MAYLFVAPIAIILIVIGGIKKNKLLLAIGACLAIFFAYMAYTSTPPTTTPEGFKDAETLKEEPGIERLSEYLDDKYPNAIYKMKPQKQGEQSSHYITVVFEDEPEWFYNYLVTEDKITQAGLLAPEGEDPVEGQYFEEEVEE</sequence>
<proteinExistence type="predicted"/>
<dbReference type="Proteomes" id="UP001236652">
    <property type="component" value="Chromosome"/>
</dbReference>
<organism evidence="2 3">
    <name type="scientific">Pontibacillus chungwhensis</name>
    <dbReference type="NCBI Taxonomy" id="265426"/>
    <lineage>
        <taxon>Bacteria</taxon>
        <taxon>Bacillati</taxon>
        <taxon>Bacillota</taxon>
        <taxon>Bacilli</taxon>
        <taxon>Bacillales</taxon>
        <taxon>Bacillaceae</taxon>
        <taxon>Pontibacillus</taxon>
    </lineage>
</organism>
<dbReference type="EMBL" id="CP126446">
    <property type="protein sequence ID" value="WIF96636.1"/>
    <property type="molecule type" value="Genomic_DNA"/>
</dbReference>
<dbReference type="RefSeq" id="WP_231416907.1">
    <property type="nucleotide sequence ID" value="NZ_CP126446.1"/>
</dbReference>
<evidence type="ECO:0000313" key="2">
    <source>
        <dbReference type="EMBL" id="WIF96636.1"/>
    </source>
</evidence>
<keyword evidence="1" id="KW-0472">Membrane</keyword>
<evidence type="ECO:0008006" key="4">
    <source>
        <dbReference type="Google" id="ProtNLM"/>
    </source>
</evidence>
<keyword evidence="1" id="KW-0812">Transmembrane</keyword>
<keyword evidence="1" id="KW-1133">Transmembrane helix</keyword>
<reference evidence="2 3" key="1">
    <citation type="submission" date="2023-05" db="EMBL/GenBank/DDBJ databases">
        <title>Comparative genomics reveals the evidence of polycyclic aromatic hydrocarbons degradation in moderately halophilic genus Pontibacillus.</title>
        <authorList>
            <person name="Yang H."/>
            <person name="Qian Z."/>
        </authorList>
    </citation>
    <scope>NUCLEOTIDE SEQUENCE [LARGE SCALE GENOMIC DNA]</scope>
    <source>
        <strain evidence="3">HN14</strain>
    </source>
</reference>
<keyword evidence="3" id="KW-1185">Reference proteome</keyword>
<feature type="transmembrane region" description="Helical" evidence="1">
    <location>
        <begin position="24"/>
        <end position="41"/>
    </location>
</feature>
<gene>
    <name evidence="2" type="ORF">QNI29_12835</name>
</gene>
<name>A0ABY8USI8_9BACI</name>
<protein>
    <recommendedName>
        <fullName evidence="4">DUF3139 domain-containing protein</fullName>
    </recommendedName>
</protein>